<gene>
    <name evidence="3" type="ORF">MRATA1EN1_LOCUS8305</name>
</gene>
<protein>
    <recommendedName>
        <fullName evidence="5">Secreted protein</fullName>
    </recommendedName>
</protein>
<feature type="compositionally biased region" description="Polar residues" evidence="1">
    <location>
        <begin position="81"/>
        <end position="93"/>
    </location>
</feature>
<name>A0ABN8YCR8_RANTA</name>
<accession>A0ABN8YCR8</accession>
<organism evidence="3 4">
    <name type="scientific">Rangifer tarandus platyrhynchus</name>
    <name type="common">Svalbard reindeer</name>
    <dbReference type="NCBI Taxonomy" id="3082113"/>
    <lineage>
        <taxon>Eukaryota</taxon>
        <taxon>Metazoa</taxon>
        <taxon>Chordata</taxon>
        <taxon>Craniata</taxon>
        <taxon>Vertebrata</taxon>
        <taxon>Euteleostomi</taxon>
        <taxon>Mammalia</taxon>
        <taxon>Eutheria</taxon>
        <taxon>Laurasiatheria</taxon>
        <taxon>Artiodactyla</taxon>
        <taxon>Ruminantia</taxon>
        <taxon>Pecora</taxon>
        <taxon>Cervidae</taxon>
        <taxon>Odocoileinae</taxon>
        <taxon>Rangifer</taxon>
    </lineage>
</organism>
<evidence type="ECO:0000313" key="3">
    <source>
        <dbReference type="EMBL" id="CAI9159343.1"/>
    </source>
</evidence>
<reference evidence="3" key="1">
    <citation type="submission" date="2023-04" db="EMBL/GenBank/DDBJ databases">
        <authorList>
            <consortium name="ELIXIR-Norway"/>
        </authorList>
    </citation>
    <scope>NUCLEOTIDE SEQUENCE [LARGE SCALE GENOMIC DNA]</scope>
</reference>
<proteinExistence type="predicted"/>
<feature type="region of interest" description="Disordered" evidence="1">
    <location>
        <begin position="81"/>
        <end position="100"/>
    </location>
</feature>
<sequence>MGRSCILFLFSFFTGTRFWKGPTVPAFTPSVKHRARKRAVELTQQVSCDSCFSVFGRFVCSFLFTSPSRRNCHGLRFLSQDGTQGPKSKSKCMSSLLYLQ</sequence>
<dbReference type="Proteomes" id="UP001176941">
    <property type="component" value="Chromosome 19"/>
</dbReference>
<feature type="chain" id="PRO_5047241842" description="Secreted protein" evidence="2">
    <location>
        <begin position="19"/>
        <end position="100"/>
    </location>
</feature>
<evidence type="ECO:0008006" key="5">
    <source>
        <dbReference type="Google" id="ProtNLM"/>
    </source>
</evidence>
<evidence type="ECO:0000256" key="1">
    <source>
        <dbReference type="SAM" id="MobiDB-lite"/>
    </source>
</evidence>
<keyword evidence="4" id="KW-1185">Reference proteome</keyword>
<evidence type="ECO:0000313" key="4">
    <source>
        <dbReference type="Proteomes" id="UP001176941"/>
    </source>
</evidence>
<feature type="signal peptide" evidence="2">
    <location>
        <begin position="1"/>
        <end position="18"/>
    </location>
</feature>
<evidence type="ECO:0000256" key="2">
    <source>
        <dbReference type="SAM" id="SignalP"/>
    </source>
</evidence>
<keyword evidence="2" id="KW-0732">Signal</keyword>
<dbReference type="EMBL" id="OX459955">
    <property type="protein sequence ID" value="CAI9159343.1"/>
    <property type="molecule type" value="Genomic_DNA"/>
</dbReference>